<accession>A0A9P5V6C8</accession>
<feature type="non-terminal residue" evidence="2">
    <location>
        <position position="1"/>
    </location>
</feature>
<dbReference type="EMBL" id="JAAAUQ010001463">
    <property type="protein sequence ID" value="KAF9138529.1"/>
    <property type="molecule type" value="Genomic_DNA"/>
</dbReference>
<dbReference type="AlphaFoldDB" id="A0A9P5V6C8"/>
<name>A0A9P5V6C8_9FUNG</name>
<feature type="region of interest" description="Disordered" evidence="1">
    <location>
        <begin position="99"/>
        <end position="121"/>
    </location>
</feature>
<organism evidence="2 3">
    <name type="scientific">Linnemannia schmuckeri</name>
    <dbReference type="NCBI Taxonomy" id="64567"/>
    <lineage>
        <taxon>Eukaryota</taxon>
        <taxon>Fungi</taxon>
        <taxon>Fungi incertae sedis</taxon>
        <taxon>Mucoromycota</taxon>
        <taxon>Mortierellomycotina</taxon>
        <taxon>Mortierellomycetes</taxon>
        <taxon>Mortierellales</taxon>
        <taxon>Mortierellaceae</taxon>
        <taxon>Linnemannia</taxon>
    </lineage>
</organism>
<proteinExistence type="predicted"/>
<reference evidence="2" key="1">
    <citation type="journal article" date="2020" name="Fungal Divers.">
        <title>Resolving the Mortierellaceae phylogeny through synthesis of multi-gene phylogenetics and phylogenomics.</title>
        <authorList>
            <person name="Vandepol N."/>
            <person name="Liber J."/>
            <person name="Desiro A."/>
            <person name="Na H."/>
            <person name="Kennedy M."/>
            <person name="Barry K."/>
            <person name="Grigoriev I.V."/>
            <person name="Miller A.N."/>
            <person name="O'Donnell K."/>
            <person name="Stajich J.E."/>
            <person name="Bonito G."/>
        </authorList>
    </citation>
    <scope>NUCLEOTIDE SEQUENCE</scope>
    <source>
        <strain evidence="2">NRRL 6426</strain>
    </source>
</reference>
<sequence>TYTVGQNATFSWTMACKPPSTIVATGDPSNVEVQLINSNNPNNVFFVAPAARIDCGSKDRGNEYWIVPEVQDYTASYSLRMMLNQPIYSGKFKIQAKAGTGGGGGQPATGDKQPENNSGNGAGSLTVPALFAVVASAATVLLL</sequence>
<gene>
    <name evidence="2" type="ORF">BG015_002346</name>
</gene>
<protein>
    <submittedName>
        <fullName evidence="2">Uncharacterized protein</fullName>
    </submittedName>
</protein>
<evidence type="ECO:0000256" key="1">
    <source>
        <dbReference type="SAM" id="MobiDB-lite"/>
    </source>
</evidence>
<comment type="caution">
    <text evidence="2">The sequence shown here is derived from an EMBL/GenBank/DDBJ whole genome shotgun (WGS) entry which is preliminary data.</text>
</comment>
<dbReference type="OrthoDB" id="2434096at2759"/>
<evidence type="ECO:0000313" key="3">
    <source>
        <dbReference type="Proteomes" id="UP000748756"/>
    </source>
</evidence>
<keyword evidence="3" id="KW-1185">Reference proteome</keyword>
<evidence type="ECO:0000313" key="2">
    <source>
        <dbReference type="EMBL" id="KAF9138529.1"/>
    </source>
</evidence>
<dbReference type="Proteomes" id="UP000748756">
    <property type="component" value="Unassembled WGS sequence"/>
</dbReference>